<evidence type="ECO:0000256" key="4">
    <source>
        <dbReference type="ARBA" id="ARBA00022737"/>
    </source>
</evidence>
<dbReference type="InterPro" id="IPR027417">
    <property type="entry name" value="P-loop_NTPase"/>
</dbReference>
<dbReference type="GO" id="GO:0005524">
    <property type="term" value="F:ATP binding"/>
    <property type="evidence" value="ECO:0007669"/>
    <property type="project" value="UniProtKB-KW"/>
</dbReference>
<dbReference type="InterPro" id="IPR051261">
    <property type="entry name" value="NLR"/>
</dbReference>
<keyword evidence="3" id="KW-0433">Leucine-rich repeat</keyword>
<dbReference type="GO" id="GO:0005737">
    <property type="term" value="C:cytoplasm"/>
    <property type="evidence" value="ECO:0007669"/>
    <property type="project" value="UniProtKB-SubCell"/>
</dbReference>
<keyword evidence="4" id="KW-0677">Repeat</keyword>
<dbReference type="InterPro" id="IPR029495">
    <property type="entry name" value="NACHT-assoc"/>
</dbReference>
<dbReference type="Proteomes" id="UP000324091">
    <property type="component" value="Unassembled WGS sequence"/>
</dbReference>
<protein>
    <submittedName>
        <fullName evidence="9">NACHT, LRR and PYD domains-containing protein 12</fullName>
    </submittedName>
</protein>
<dbReference type="PROSITE" id="PS50837">
    <property type="entry name" value="NACHT"/>
    <property type="match status" value="1"/>
</dbReference>
<dbReference type="SUPFAM" id="SSF52047">
    <property type="entry name" value="RNI-like"/>
    <property type="match status" value="1"/>
</dbReference>
<dbReference type="Gene3D" id="3.40.50.300">
    <property type="entry name" value="P-loop containing nucleotide triphosphate hydrolases"/>
    <property type="match status" value="1"/>
</dbReference>
<dbReference type="InterPro" id="IPR041267">
    <property type="entry name" value="NLRP_HD2"/>
</dbReference>
<keyword evidence="5" id="KW-0547">Nucleotide-binding</keyword>
<proteinExistence type="predicted"/>
<comment type="subcellular location">
    <subcellularLocation>
        <location evidence="1">Cytoplasm</location>
    </subcellularLocation>
</comment>
<accession>A0A5C6MIW1</accession>
<evidence type="ECO:0000256" key="2">
    <source>
        <dbReference type="ARBA" id="ARBA00022490"/>
    </source>
</evidence>
<dbReference type="Gene3D" id="3.80.10.10">
    <property type="entry name" value="Ribonuclease Inhibitor"/>
    <property type="match status" value="2"/>
</dbReference>
<organism evidence="9 10">
    <name type="scientific">Takifugu flavidus</name>
    <name type="common">sansaifugu</name>
    <dbReference type="NCBI Taxonomy" id="433684"/>
    <lineage>
        <taxon>Eukaryota</taxon>
        <taxon>Metazoa</taxon>
        <taxon>Chordata</taxon>
        <taxon>Craniata</taxon>
        <taxon>Vertebrata</taxon>
        <taxon>Euteleostomi</taxon>
        <taxon>Actinopterygii</taxon>
        <taxon>Neopterygii</taxon>
        <taxon>Teleostei</taxon>
        <taxon>Neoteleostei</taxon>
        <taxon>Acanthomorphata</taxon>
        <taxon>Eupercaria</taxon>
        <taxon>Tetraodontiformes</taxon>
        <taxon>Tetradontoidea</taxon>
        <taxon>Tetraodontidae</taxon>
        <taxon>Takifugu</taxon>
    </lineage>
</organism>
<feature type="domain" description="NACHT" evidence="8">
    <location>
        <begin position="204"/>
        <end position="338"/>
    </location>
</feature>
<evidence type="ECO:0000256" key="5">
    <source>
        <dbReference type="ARBA" id="ARBA00022741"/>
    </source>
</evidence>
<dbReference type="Pfam" id="PF17776">
    <property type="entry name" value="NLRC4_HD2"/>
    <property type="match status" value="1"/>
</dbReference>
<comment type="caution">
    <text evidence="9">The sequence shown here is derived from an EMBL/GenBank/DDBJ whole genome shotgun (WGS) entry which is preliminary data.</text>
</comment>
<dbReference type="FunFam" id="3.40.50.300:FF:001524">
    <property type="entry name" value="Si:dkey-126g1.7"/>
    <property type="match status" value="1"/>
</dbReference>
<keyword evidence="10" id="KW-1185">Reference proteome</keyword>
<dbReference type="AlphaFoldDB" id="A0A5C6MIW1"/>
<dbReference type="PANTHER" id="PTHR24106">
    <property type="entry name" value="NACHT, LRR AND CARD DOMAINS-CONTAINING"/>
    <property type="match status" value="1"/>
</dbReference>
<keyword evidence="2" id="KW-0963">Cytoplasm</keyword>
<dbReference type="Pfam" id="PF05729">
    <property type="entry name" value="NACHT"/>
    <property type="match status" value="1"/>
</dbReference>
<evidence type="ECO:0000256" key="6">
    <source>
        <dbReference type="ARBA" id="ARBA00022840"/>
    </source>
</evidence>
<evidence type="ECO:0000259" key="8">
    <source>
        <dbReference type="PROSITE" id="PS50837"/>
    </source>
</evidence>
<name>A0A5C6MIW1_9TELE</name>
<feature type="region of interest" description="Disordered" evidence="7">
    <location>
        <begin position="33"/>
        <end position="53"/>
    </location>
</feature>
<gene>
    <name evidence="9" type="ORF">D4764_0178970</name>
</gene>
<dbReference type="InterPro" id="IPR007111">
    <property type="entry name" value="NACHT_NTPase"/>
</dbReference>
<dbReference type="InterPro" id="IPR041075">
    <property type="entry name" value="NOD1/2_WH"/>
</dbReference>
<dbReference type="InterPro" id="IPR032675">
    <property type="entry name" value="LRR_dom_sf"/>
</dbReference>
<dbReference type="Pfam" id="PF14484">
    <property type="entry name" value="FISNA"/>
    <property type="match status" value="1"/>
</dbReference>
<evidence type="ECO:0000313" key="10">
    <source>
        <dbReference type="Proteomes" id="UP000324091"/>
    </source>
</evidence>
<evidence type="ECO:0000313" key="9">
    <source>
        <dbReference type="EMBL" id="TWW54823.1"/>
    </source>
</evidence>
<dbReference type="EMBL" id="RHFK02000076">
    <property type="protein sequence ID" value="TWW54823.1"/>
    <property type="molecule type" value="Genomic_DNA"/>
</dbReference>
<evidence type="ECO:0000256" key="3">
    <source>
        <dbReference type="ARBA" id="ARBA00022614"/>
    </source>
</evidence>
<sequence>MSECVMEEEERAKSVVTSCVSLKSDCSKDYPENFGIRPQGSPLKMDEDRSESTVPSWVSLRSDRSKSIIINFRSSDQIYQKRSASVGDSSCPESEKKRRTELQTADLNNSVSQGGDLQEVIEGHKMSLKRRCEHVTEGTHEAGSGTLLNTIYTELYITEGQSEEVDTQHEVRQLERTSKKNIQDTPIKCQDIFKVLSEQQRHIRVVLTNGVAGVGKTFSVQKFSLDWAEGLENQDISLVLPLSCRELNLIRDEQHSLLSLLHVFHPTLQKIRAEDLTVWKLLFIFDGLDESRFSLGFNKHQVISDVTQVSSVDVLLVNLIQGNLLPSALIWITSRPAAAYQIPPSCVDRITEVRGFTDSQKEEYFRRRFSDEYLSKRIISHIKASRSLHIMCLIPVFCWITAIVLEDMMTRDQRGELPKTLTDLYSHFLMVQIKRKKQKYGGKQRPEELTKADKKLLLKLGRLAFEHLEKGNIMFYSEDLERCGLDVSEVSVYSGVCTEIFKRESVIFQKSVYCFVHLSIQEFLAAVYMFHHYTRKDTAVINKFLKYSKPKGFFRFAGLYTNNDPVTSLDGFLMRELMKSLKSENGHLDLFVRFLHGLSLETNQRILGGLLDQRNSHPETIQEVLNNLKEVNSDEFSPDRSINIFHCLMEMKDQSVHQEIQEFLKSGEISERELSEIHCSALAYLLQMSEEVLDELNLQQYKTSEEGRRRLIPAVRNCRKVELFGSFLSKSHWEVVASAMTSNPSHLRDLSLSRNQSLRDAGVKLLSSAMMHPNCRLETLRLWDCWLSEISCDSVASALRSNLSHLRVLDLSINPLQDSGVKRLCSGLESPNCKLERLRLIKCSLSEISCDSLASALRSNPSHLRELDLGGNQLQDSGVKLLCGFLHFPNCRLETLGLRDCRLSEISCGSLASALRSNPSHLRELDLRKNQLQDSGVKLLSDLVENPHYGLETLRHLW</sequence>
<dbReference type="SMART" id="SM01288">
    <property type="entry name" value="FISNA"/>
    <property type="match status" value="1"/>
</dbReference>
<dbReference type="Pfam" id="PF17779">
    <property type="entry name" value="WHD_NOD2"/>
    <property type="match status" value="1"/>
</dbReference>
<dbReference type="Pfam" id="PF13516">
    <property type="entry name" value="LRR_6"/>
    <property type="match status" value="4"/>
</dbReference>
<evidence type="ECO:0000256" key="7">
    <source>
        <dbReference type="SAM" id="MobiDB-lite"/>
    </source>
</evidence>
<dbReference type="SMART" id="SM00368">
    <property type="entry name" value="LRR_RI"/>
    <property type="match status" value="7"/>
</dbReference>
<evidence type="ECO:0000256" key="1">
    <source>
        <dbReference type="ARBA" id="ARBA00004496"/>
    </source>
</evidence>
<dbReference type="InterPro" id="IPR001611">
    <property type="entry name" value="Leu-rich_rpt"/>
</dbReference>
<reference evidence="9 10" key="1">
    <citation type="submission" date="2019-04" db="EMBL/GenBank/DDBJ databases">
        <title>Chromosome genome assembly for Takifugu flavidus.</title>
        <authorList>
            <person name="Xiao S."/>
        </authorList>
    </citation>
    <scope>NUCLEOTIDE SEQUENCE [LARGE SCALE GENOMIC DNA]</scope>
    <source>
        <strain evidence="9">HTHZ2018</strain>
        <tissue evidence="9">Muscle</tissue>
    </source>
</reference>
<keyword evidence="6" id="KW-0067">ATP-binding</keyword>